<dbReference type="InterPro" id="IPR021409">
    <property type="entry name" value="DUF3047"/>
</dbReference>
<organism evidence="1">
    <name type="scientific">hydrothermal vent metagenome</name>
    <dbReference type="NCBI Taxonomy" id="652676"/>
    <lineage>
        <taxon>unclassified sequences</taxon>
        <taxon>metagenomes</taxon>
        <taxon>ecological metagenomes</taxon>
    </lineage>
</organism>
<dbReference type="Pfam" id="PF11249">
    <property type="entry name" value="DUF3047"/>
    <property type="match status" value="1"/>
</dbReference>
<protein>
    <recommendedName>
        <fullName evidence="2">DUF3047 domain-containing protein</fullName>
    </recommendedName>
</protein>
<gene>
    <name evidence="1" type="ORF">MNBD_GAMMA05-1606</name>
</gene>
<dbReference type="AlphaFoldDB" id="A0A3B0XB99"/>
<sequence length="220" mass="25751">MKRNFYIVFLSFFLLIQPNMIFAEESDNAILLQTSSFEHIKFKKVKPNHHLFINQQLQINVNESASFLMQAFDHTQLVRRVSFEWRSDNLPRITNAQHEKQRSGDDAVFKLGLLLKTEESLSNPFIPKWMQQVESLLKFPSEDMIYLVANAKHKIGERWANPYNKRVTMISISSYVDQQGWNHASYQFESPVNVVALWLMSDGDNTNSSFTTRIKNIFIE</sequence>
<dbReference type="EMBL" id="UOFE01000036">
    <property type="protein sequence ID" value="VAW53956.1"/>
    <property type="molecule type" value="Genomic_DNA"/>
</dbReference>
<reference evidence="1" key="1">
    <citation type="submission" date="2018-06" db="EMBL/GenBank/DDBJ databases">
        <authorList>
            <person name="Zhirakovskaya E."/>
        </authorList>
    </citation>
    <scope>NUCLEOTIDE SEQUENCE</scope>
</reference>
<evidence type="ECO:0008006" key="2">
    <source>
        <dbReference type="Google" id="ProtNLM"/>
    </source>
</evidence>
<evidence type="ECO:0000313" key="1">
    <source>
        <dbReference type="EMBL" id="VAW53956.1"/>
    </source>
</evidence>
<proteinExistence type="predicted"/>
<accession>A0A3B0XB99</accession>
<name>A0A3B0XB99_9ZZZZ</name>